<sequence length="104" mass="11954">FFKAMEALHWRDSPTRTVISHKDQKSEESRDLALVKPLVSQPSSYCQQQDALIDGLTVQEHLTMYGVIRGVPLRMMKVHVKELMEILQQRQPRVIITLKNGIGN</sequence>
<feature type="non-terminal residue" evidence="1">
    <location>
        <position position="104"/>
    </location>
</feature>
<proteinExistence type="predicted"/>
<gene>
    <name evidence="1" type="ORF">FOZ62_002193</name>
</gene>
<accession>A0A7J6QLS1</accession>
<evidence type="ECO:0000313" key="1">
    <source>
        <dbReference type="EMBL" id="KAF4709345.1"/>
    </source>
</evidence>
<organism evidence="1 2">
    <name type="scientific">Perkinsus olseni</name>
    <name type="common">Perkinsus atlanticus</name>
    <dbReference type="NCBI Taxonomy" id="32597"/>
    <lineage>
        <taxon>Eukaryota</taxon>
        <taxon>Sar</taxon>
        <taxon>Alveolata</taxon>
        <taxon>Perkinsozoa</taxon>
        <taxon>Perkinsea</taxon>
        <taxon>Perkinsida</taxon>
        <taxon>Perkinsidae</taxon>
        <taxon>Perkinsus</taxon>
    </lineage>
</organism>
<reference evidence="1 2" key="1">
    <citation type="submission" date="2020-04" db="EMBL/GenBank/DDBJ databases">
        <title>Perkinsus olseni comparative genomics.</title>
        <authorList>
            <person name="Bogema D.R."/>
        </authorList>
    </citation>
    <scope>NUCLEOTIDE SEQUENCE [LARGE SCALE GENOMIC DNA]</scope>
    <source>
        <strain evidence="1">ATCC PRA-205</strain>
    </source>
</reference>
<dbReference type="EMBL" id="JABANM010028664">
    <property type="protein sequence ID" value="KAF4709345.1"/>
    <property type="molecule type" value="Genomic_DNA"/>
</dbReference>
<dbReference type="AlphaFoldDB" id="A0A7J6QLS1"/>
<evidence type="ECO:0000313" key="2">
    <source>
        <dbReference type="Proteomes" id="UP000574390"/>
    </source>
</evidence>
<name>A0A7J6QLS1_PEROL</name>
<protein>
    <submittedName>
        <fullName evidence="1">Uncharacterized protein</fullName>
    </submittedName>
</protein>
<comment type="caution">
    <text evidence="1">The sequence shown here is derived from an EMBL/GenBank/DDBJ whole genome shotgun (WGS) entry which is preliminary data.</text>
</comment>
<dbReference type="Proteomes" id="UP000574390">
    <property type="component" value="Unassembled WGS sequence"/>
</dbReference>